<proteinExistence type="predicted"/>
<dbReference type="GO" id="GO:0000271">
    <property type="term" value="P:polysaccharide biosynthetic process"/>
    <property type="evidence" value="ECO:0007669"/>
    <property type="project" value="TreeGrafter"/>
</dbReference>
<evidence type="ECO:0000259" key="2">
    <source>
        <dbReference type="Pfam" id="PF01757"/>
    </source>
</evidence>
<dbReference type="EMBL" id="JPQT01000183">
    <property type="protein sequence ID" value="KFE43826.1"/>
    <property type="molecule type" value="Genomic_DNA"/>
</dbReference>
<feature type="transmembrane region" description="Helical" evidence="1">
    <location>
        <begin position="304"/>
        <end position="323"/>
    </location>
</feature>
<dbReference type="Pfam" id="PF01757">
    <property type="entry name" value="Acyl_transf_3"/>
    <property type="match status" value="1"/>
</dbReference>
<evidence type="ECO:0000313" key="4">
    <source>
        <dbReference type="Proteomes" id="UP000028643"/>
    </source>
</evidence>
<feature type="transmembrane region" description="Helical" evidence="1">
    <location>
        <begin position="140"/>
        <end position="163"/>
    </location>
</feature>
<feature type="transmembrane region" description="Helical" evidence="1">
    <location>
        <begin position="206"/>
        <end position="229"/>
    </location>
</feature>
<dbReference type="PANTHER" id="PTHR23028:SF131">
    <property type="entry name" value="BLR2367 PROTEIN"/>
    <property type="match status" value="1"/>
</dbReference>
<feature type="transmembrane region" description="Helical" evidence="1">
    <location>
        <begin position="115"/>
        <end position="133"/>
    </location>
</feature>
<feature type="transmembrane region" description="Helical" evidence="1">
    <location>
        <begin position="262"/>
        <end position="284"/>
    </location>
</feature>
<feature type="transmembrane region" description="Helical" evidence="1">
    <location>
        <begin position="235"/>
        <end position="255"/>
    </location>
</feature>
<dbReference type="AlphaFoldDB" id="A0A085UKW3"/>
<accession>A0A085UKW3</accession>
<dbReference type="InterPro" id="IPR002656">
    <property type="entry name" value="Acyl_transf_3_dom"/>
</dbReference>
<organism evidence="3 4">
    <name type="scientific">Pseudomonas syringae</name>
    <dbReference type="NCBI Taxonomy" id="317"/>
    <lineage>
        <taxon>Bacteria</taxon>
        <taxon>Pseudomonadati</taxon>
        <taxon>Pseudomonadota</taxon>
        <taxon>Gammaproteobacteria</taxon>
        <taxon>Pseudomonadales</taxon>
        <taxon>Pseudomonadaceae</taxon>
        <taxon>Pseudomonas</taxon>
    </lineage>
</organism>
<comment type="caution">
    <text evidence="3">The sequence shown here is derived from an EMBL/GenBank/DDBJ whole genome shotgun (WGS) entry which is preliminary data.</text>
</comment>
<dbReference type="PANTHER" id="PTHR23028">
    <property type="entry name" value="ACETYLTRANSFERASE"/>
    <property type="match status" value="1"/>
</dbReference>
<name>A0A085UKW3_PSESX</name>
<protein>
    <recommendedName>
        <fullName evidence="2">Acyltransferase 3 domain-containing protein</fullName>
    </recommendedName>
</protein>
<dbReference type="InterPro" id="IPR050879">
    <property type="entry name" value="Acyltransferase_3"/>
</dbReference>
<dbReference type="GO" id="GO:0016020">
    <property type="term" value="C:membrane"/>
    <property type="evidence" value="ECO:0007669"/>
    <property type="project" value="TreeGrafter"/>
</dbReference>
<dbReference type="PATRIC" id="fig|317.174.peg.6248"/>
<evidence type="ECO:0000256" key="1">
    <source>
        <dbReference type="SAM" id="Phobius"/>
    </source>
</evidence>
<dbReference type="GO" id="GO:0016747">
    <property type="term" value="F:acyltransferase activity, transferring groups other than amino-acyl groups"/>
    <property type="evidence" value="ECO:0007669"/>
    <property type="project" value="InterPro"/>
</dbReference>
<sequence>MHTSEHFVLFAAPSIQDRLNDISHFADFGRLGVVIFFAISGFVIPSSLKPGQPGACREFLIKRLFRLYPIYWISIPFGLVTFWYLWGKEISLATVFWNLTMVQEALGFTSVQGQYWTLQTELVFYGLCVMLFLKGWLHSTYVLCALVAVLSALCLLPIGLAFIGHLSPYTLPPALSTLALNLGVMFWGALFRIWYDKKPMPALTRLAVFGFIVVWSAMAAFAVAYYLLVNGDIKILHFFVPYALGVAVFAGLAIYGKVKAPWLVWLGTISYSMYLFHPVVFYSLSWLAQIGQVQWLQGWTTGAYMLASLAGTIALSSLTYRYIEQPAMRLGNALAHSRARGSMPPVPLTTG</sequence>
<gene>
    <name evidence="3" type="ORF">IV02_30655</name>
</gene>
<feature type="transmembrane region" description="Helical" evidence="1">
    <location>
        <begin position="28"/>
        <end position="48"/>
    </location>
</feature>
<dbReference type="Proteomes" id="UP000028643">
    <property type="component" value="Unassembled WGS sequence"/>
</dbReference>
<feature type="domain" description="Acyltransferase 3" evidence="2">
    <location>
        <begin position="22"/>
        <end position="320"/>
    </location>
</feature>
<reference evidence="3 4" key="1">
    <citation type="submission" date="2014-07" db="EMBL/GenBank/DDBJ databases">
        <title>Draft Genome Sequences of Environmental Pseudomonas syringae strains.</title>
        <authorList>
            <person name="Baltrus D.A."/>
            <person name="Berge O."/>
            <person name="Morris C."/>
        </authorList>
    </citation>
    <scope>NUCLEOTIDE SEQUENCE [LARGE SCALE GENOMIC DNA]</scope>
    <source>
        <strain evidence="3 4">CEB003</strain>
    </source>
</reference>
<keyword evidence="1" id="KW-0812">Transmembrane</keyword>
<keyword evidence="1" id="KW-0472">Membrane</keyword>
<keyword evidence="1" id="KW-1133">Transmembrane helix</keyword>
<feature type="transmembrane region" description="Helical" evidence="1">
    <location>
        <begin position="175"/>
        <end position="194"/>
    </location>
</feature>
<feature type="transmembrane region" description="Helical" evidence="1">
    <location>
        <begin position="68"/>
        <end position="86"/>
    </location>
</feature>
<evidence type="ECO:0000313" key="3">
    <source>
        <dbReference type="EMBL" id="KFE43826.1"/>
    </source>
</evidence>